<dbReference type="Proteomes" id="UP000324104">
    <property type="component" value="Unassembled WGS sequence"/>
</dbReference>
<dbReference type="EMBL" id="VTAW01000049">
    <property type="protein sequence ID" value="TYT60343.1"/>
    <property type="molecule type" value="Genomic_DNA"/>
</dbReference>
<name>A0A5D5AHD1_9EURY</name>
<keyword evidence="1" id="KW-0472">Membrane</keyword>
<keyword evidence="1" id="KW-0812">Transmembrane</keyword>
<accession>A0A5D5AHD1</accession>
<feature type="transmembrane region" description="Helical" evidence="1">
    <location>
        <begin position="33"/>
        <end position="51"/>
    </location>
</feature>
<evidence type="ECO:0000256" key="1">
    <source>
        <dbReference type="SAM" id="Phobius"/>
    </source>
</evidence>
<organism evidence="2 3">
    <name type="scientific">Natrialba swarupiae</name>
    <dbReference type="NCBI Taxonomy" id="2448032"/>
    <lineage>
        <taxon>Archaea</taxon>
        <taxon>Methanobacteriati</taxon>
        <taxon>Methanobacteriota</taxon>
        <taxon>Stenosarchaea group</taxon>
        <taxon>Halobacteria</taxon>
        <taxon>Halobacteriales</taxon>
        <taxon>Natrialbaceae</taxon>
        <taxon>Natrialba</taxon>
    </lineage>
</organism>
<feature type="transmembrane region" description="Helical" evidence="1">
    <location>
        <begin position="6"/>
        <end position="26"/>
    </location>
</feature>
<proteinExistence type="predicted"/>
<dbReference type="RefSeq" id="WP_149083129.1">
    <property type="nucleotide sequence ID" value="NZ_VTAW01000049.1"/>
</dbReference>
<feature type="transmembrane region" description="Helical" evidence="1">
    <location>
        <begin position="71"/>
        <end position="92"/>
    </location>
</feature>
<sequence length="114" mass="12436">MAELTRPIWLAYPLTAIAAGLGHCYLGRWKRGAIWFVLYVLALAFLSARTLTGAFEPGEPFVVTALQFESVEYVDVAVPLAVLLVCVLDVYLISLTERTETTVGSPDESRSNGS</sequence>
<evidence type="ECO:0000313" key="2">
    <source>
        <dbReference type="EMBL" id="TYT60343.1"/>
    </source>
</evidence>
<reference evidence="2 3" key="1">
    <citation type="submission" date="2019-08" db="EMBL/GenBank/DDBJ databases">
        <title>Archaea genome.</title>
        <authorList>
            <person name="Kajale S."/>
            <person name="Shouche Y."/>
            <person name="Deshpande N."/>
            <person name="Sharma A."/>
        </authorList>
    </citation>
    <scope>NUCLEOTIDE SEQUENCE [LARGE SCALE GENOMIC DNA]</scope>
    <source>
        <strain evidence="2 3">ESP3B_9</strain>
    </source>
</reference>
<dbReference type="AlphaFoldDB" id="A0A5D5AHD1"/>
<evidence type="ECO:0000313" key="3">
    <source>
        <dbReference type="Proteomes" id="UP000324104"/>
    </source>
</evidence>
<comment type="caution">
    <text evidence="2">The sequence shown here is derived from an EMBL/GenBank/DDBJ whole genome shotgun (WGS) entry which is preliminary data.</text>
</comment>
<keyword evidence="3" id="KW-1185">Reference proteome</keyword>
<keyword evidence="1" id="KW-1133">Transmembrane helix</keyword>
<protein>
    <submittedName>
        <fullName evidence="2">Uncharacterized protein</fullName>
    </submittedName>
</protein>
<gene>
    <name evidence="2" type="ORF">FYC77_19335</name>
</gene>